<evidence type="ECO:0000313" key="4">
    <source>
        <dbReference type="Proteomes" id="UP000192639"/>
    </source>
</evidence>
<name>A0A1Y1S4J8_9MICR</name>
<protein>
    <submittedName>
        <fullName evidence="2">Uncharacterized protein</fullName>
    </submittedName>
</protein>
<evidence type="ECO:0000256" key="1">
    <source>
        <dbReference type="SAM" id="Phobius"/>
    </source>
</evidence>
<sequence>LVVILMNTVAMLMYLSMQTKKLRKTKSDIWAYGVLGIIVVLYLFSLVPTLVGGDVVALFTERNLDAFFVFQAANTLFIMMFHKYWLNTCDFEKECLELNG</sequence>
<evidence type="ECO:0000313" key="3">
    <source>
        <dbReference type="EMBL" id="ORD93489.1"/>
    </source>
</evidence>
<dbReference type="OrthoDB" id="2189463at2759"/>
<reference evidence="2 4" key="1">
    <citation type="journal article" date="2017" name="Environ. Microbiol.">
        <title>Decay of the glycolytic pathway and adaptation to intranuclear parasitism within Enterocytozoonidae microsporidia.</title>
        <authorList>
            <person name="Wiredu Boakye D."/>
            <person name="Jaroenlak P."/>
            <person name="Prachumwat A."/>
            <person name="Williams T.A."/>
            <person name="Bateman K.S."/>
            <person name="Itsathitphaisarn O."/>
            <person name="Sritunyalucksana K."/>
            <person name="Paszkiewicz K.H."/>
            <person name="Moore K.A."/>
            <person name="Stentiford G.D."/>
            <person name="Williams B.A."/>
        </authorList>
    </citation>
    <scope>NUCLEOTIDE SEQUENCE [LARGE SCALE GENOMIC DNA]</scope>
    <source>
        <strain evidence="2 4">GB1</strain>
    </source>
</reference>
<dbReference type="VEuPathDB" id="MicrosporidiaDB:ECANGB1_2162"/>
<comment type="caution">
    <text evidence="2">The sequence shown here is derived from an EMBL/GenBank/DDBJ whole genome shotgun (WGS) entry which is preliminary data.</text>
</comment>
<feature type="transmembrane region" description="Helical" evidence="1">
    <location>
        <begin position="67"/>
        <end position="86"/>
    </location>
</feature>
<dbReference type="EMBL" id="LWDP01000077">
    <property type="protein sequence ID" value="ORD93489.1"/>
    <property type="molecule type" value="Genomic_DNA"/>
</dbReference>
<keyword evidence="1" id="KW-0812">Transmembrane</keyword>
<dbReference type="Proteomes" id="UP000192639">
    <property type="component" value="Unassembled WGS sequence"/>
</dbReference>
<keyword evidence="4" id="KW-1185">Reference proteome</keyword>
<feature type="transmembrane region" description="Helical" evidence="1">
    <location>
        <begin position="29"/>
        <end position="47"/>
    </location>
</feature>
<dbReference type="VEuPathDB" id="MicrosporidiaDB:ECANGB1_1614"/>
<keyword evidence="1" id="KW-1133">Transmembrane helix</keyword>
<keyword evidence="1" id="KW-0472">Membrane</keyword>
<accession>A0A1Y1S4J8</accession>
<dbReference type="AlphaFoldDB" id="A0A1Y1S4J8"/>
<feature type="non-terminal residue" evidence="2">
    <location>
        <position position="1"/>
    </location>
</feature>
<gene>
    <name evidence="2" type="ORF">ECANGB1_1614</name>
    <name evidence="3" type="ORF">ECANGB1_2162</name>
</gene>
<evidence type="ECO:0000313" key="2">
    <source>
        <dbReference type="EMBL" id="ORD93026.1"/>
    </source>
</evidence>
<dbReference type="EMBL" id="LWDP01000277">
    <property type="protein sequence ID" value="ORD93026.1"/>
    <property type="molecule type" value="Genomic_DNA"/>
</dbReference>
<proteinExistence type="predicted"/>
<organism evidence="2 4">
    <name type="scientific">Enterospora canceri</name>
    <dbReference type="NCBI Taxonomy" id="1081671"/>
    <lineage>
        <taxon>Eukaryota</taxon>
        <taxon>Fungi</taxon>
        <taxon>Fungi incertae sedis</taxon>
        <taxon>Microsporidia</taxon>
        <taxon>Enterocytozoonidae</taxon>
        <taxon>Enterospora</taxon>
    </lineage>
</organism>